<gene>
    <name evidence="2" type="ORF">WMO65_16855</name>
</gene>
<comment type="caution">
    <text evidence="2">The sequence shown here is derived from an EMBL/GenBank/DDBJ whole genome shotgun (WGS) entry which is preliminary data.</text>
</comment>
<name>A0ABV1DQL1_9FIRM</name>
<organism evidence="2 3">
    <name type="scientific">Blautia caccae</name>
    <dbReference type="NCBI Taxonomy" id="3133175"/>
    <lineage>
        <taxon>Bacteria</taxon>
        <taxon>Bacillati</taxon>
        <taxon>Bacillota</taxon>
        <taxon>Clostridia</taxon>
        <taxon>Lachnospirales</taxon>
        <taxon>Lachnospiraceae</taxon>
        <taxon>Blautia</taxon>
    </lineage>
</organism>
<reference evidence="2 3" key="1">
    <citation type="submission" date="2024-03" db="EMBL/GenBank/DDBJ databases">
        <title>Human intestinal bacterial collection.</title>
        <authorList>
            <person name="Pauvert C."/>
            <person name="Hitch T.C.A."/>
            <person name="Clavel T."/>
        </authorList>
    </citation>
    <scope>NUCLEOTIDE SEQUENCE [LARGE SCALE GENOMIC DNA]</scope>
    <source>
        <strain evidence="2 3">CLA-SR-H028</strain>
    </source>
</reference>
<dbReference type="Proteomes" id="UP001457898">
    <property type="component" value="Unassembled WGS sequence"/>
</dbReference>
<dbReference type="Pfam" id="PF01208">
    <property type="entry name" value="URO-D"/>
    <property type="match status" value="1"/>
</dbReference>
<keyword evidence="3" id="KW-1185">Reference proteome</keyword>
<dbReference type="RefSeq" id="WP_033140997.1">
    <property type="nucleotide sequence ID" value="NZ_JBBMFP010000016.1"/>
</dbReference>
<accession>A0ABV1DQL1</accession>
<dbReference type="SUPFAM" id="SSF51726">
    <property type="entry name" value="UROD/MetE-like"/>
    <property type="match status" value="1"/>
</dbReference>
<dbReference type="InterPro" id="IPR000257">
    <property type="entry name" value="Uroporphyrinogen_deCOase"/>
</dbReference>
<dbReference type="PANTHER" id="PTHR47099:SF1">
    <property type="entry name" value="METHYLCOBAMIDE:COM METHYLTRANSFERASE MTBA"/>
    <property type="match status" value="1"/>
</dbReference>
<evidence type="ECO:0000259" key="1">
    <source>
        <dbReference type="Pfam" id="PF01208"/>
    </source>
</evidence>
<evidence type="ECO:0000313" key="2">
    <source>
        <dbReference type="EMBL" id="MEQ2432671.1"/>
    </source>
</evidence>
<proteinExistence type="predicted"/>
<dbReference type="InterPro" id="IPR038071">
    <property type="entry name" value="UROD/MetE-like_sf"/>
</dbReference>
<dbReference type="Gene3D" id="3.20.20.210">
    <property type="match status" value="1"/>
</dbReference>
<evidence type="ECO:0000313" key="3">
    <source>
        <dbReference type="Proteomes" id="UP001457898"/>
    </source>
</evidence>
<sequence>MSRRENFLRVLRHGEAQKEIPLWELHFHIWDQVGGEHFVSGKEYLSLTETERSRALQKDAEILVKCGEELGFSAVSIPDNPWNCFYTLPDLDRVQLVRNIRRLAPDFAVVCSCAGVIAMPSGEEFEEFCFQMFDEPEVIDEMCKKIYDSFLENSKRLIDAGADAIYTGSDVADNRAPFFNREQQQRWYFPYLRKFSDYLHSQGVPAILHTDGNIDLLLEDIRNSGVDGLQAIDPLAGMDIRRVQEFMENRVTLCGNLDCGIMLTATPDQVYEEAKRILLECREYPGFIFGNSNAVAIETPIENYRAMLEAWHKYGSI</sequence>
<feature type="domain" description="Uroporphyrinogen decarboxylase (URO-D)" evidence="1">
    <location>
        <begin position="122"/>
        <end position="314"/>
    </location>
</feature>
<dbReference type="PANTHER" id="PTHR47099">
    <property type="entry name" value="METHYLCOBAMIDE:COM METHYLTRANSFERASE MTBA"/>
    <property type="match status" value="1"/>
</dbReference>
<dbReference type="EMBL" id="JBBMFP010000016">
    <property type="protein sequence ID" value="MEQ2432671.1"/>
    <property type="molecule type" value="Genomic_DNA"/>
</dbReference>
<protein>
    <submittedName>
        <fullName evidence="2">Uroporphyrinogen decarboxylase family protein</fullName>
    </submittedName>
</protein>
<dbReference type="InterPro" id="IPR052024">
    <property type="entry name" value="Methanogen_methyltrans"/>
</dbReference>